<protein>
    <submittedName>
        <fullName evidence="1">Uncharacterized protein</fullName>
    </submittedName>
</protein>
<keyword evidence="2" id="KW-1185">Reference proteome</keyword>
<dbReference type="EMBL" id="JACXVP010000003">
    <property type="protein sequence ID" value="KAG5617585.1"/>
    <property type="molecule type" value="Genomic_DNA"/>
</dbReference>
<evidence type="ECO:0000313" key="2">
    <source>
        <dbReference type="Proteomes" id="UP000824120"/>
    </source>
</evidence>
<dbReference type="PROSITE" id="PS51257">
    <property type="entry name" value="PROKAR_LIPOPROTEIN"/>
    <property type="match status" value="1"/>
</dbReference>
<dbReference type="Proteomes" id="UP000824120">
    <property type="component" value="Chromosome 3"/>
</dbReference>
<organism evidence="1 2">
    <name type="scientific">Solanum commersonii</name>
    <name type="common">Commerson's wild potato</name>
    <name type="synonym">Commerson's nightshade</name>
    <dbReference type="NCBI Taxonomy" id="4109"/>
    <lineage>
        <taxon>Eukaryota</taxon>
        <taxon>Viridiplantae</taxon>
        <taxon>Streptophyta</taxon>
        <taxon>Embryophyta</taxon>
        <taxon>Tracheophyta</taxon>
        <taxon>Spermatophyta</taxon>
        <taxon>Magnoliopsida</taxon>
        <taxon>eudicotyledons</taxon>
        <taxon>Gunneridae</taxon>
        <taxon>Pentapetalae</taxon>
        <taxon>asterids</taxon>
        <taxon>lamiids</taxon>
        <taxon>Solanales</taxon>
        <taxon>Solanaceae</taxon>
        <taxon>Solanoideae</taxon>
        <taxon>Solaneae</taxon>
        <taxon>Solanum</taxon>
    </lineage>
</organism>
<reference evidence="1 2" key="1">
    <citation type="submission" date="2020-09" db="EMBL/GenBank/DDBJ databases">
        <title>De no assembly of potato wild relative species, Solanum commersonii.</title>
        <authorList>
            <person name="Cho K."/>
        </authorList>
    </citation>
    <scope>NUCLEOTIDE SEQUENCE [LARGE SCALE GENOMIC DNA]</scope>
    <source>
        <strain evidence="1">LZ3.2</strain>
        <tissue evidence="1">Leaf</tissue>
    </source>
</reference>
<comment type="caution">
    <text evidence="1">The sequence shown here is derived from an EMBL/GenBank/DDBJ whole genome shotgun (WGS) entry which is preliminary data.</text>
</comment>
<gene>
    <name evidence="1" type="ORF">H5410_017409</name>
</gene>
<accession>A0A9J5ZZ73</accession>
<evidence type="ECO:0000313" key="1">
    <source>
        <dbReference type="EMBL" id="KAG5617585.1"/>
    </source>
</evidence>
<dbReference type="OrthoDB" id="683646at2759"/>
<dbReference type="AlphaFoldDB" id="A0A9J5ZZ73"/>
<sequence>MERENGCANGLTSSALISCEEYEHLTQNLGNRWSRTLQISSKTHAQPMRDNWHAQRVPSRLKQIWKTIPLCISWTIWLERNKALFEGHRDHISRVKNKCGSVLLV</sequence>
<proteinExistence type="predicted"/>
<name>A0A9J5ZZ73_SOLCO</name>